<dbReference type="STRING" id="350054.Mflv_2364"/>
<accession>A4T8F4</accession>
<evidence type="ECO:0000313" key="1">
    <source>
        <dbReference type="EMBL" id="ABP44841.1"/>
    </source>
</evidence>
<dbReference type="KEGG" id="mgi:Mflv_2364"/>
<dbReference type="AlphaFoldDB" id="A4T8F4"/>
<dbReference type="HOGENOM" id="CLU_095291_0_0_11"/>
<reference evidence="1" key="2">
    <citation type="journal article" date="2013" name="PLoS ONE">
        <title>A Gene Expression Study of the Activities of Aromatic Ring-Cleavage Dioxygenases in Mycobacterium gilvum PYR-GCK to Changes in Salinity and pH during Pyrene Degradation.</title>
        <authorList>
            <person name="Badejo A.C."/>
            <person name="Badejo A.O."/>
            <person name="Shin K.H."/>
            <person name="Chai Y.G."/>
        </authorList>
    </citation>
    <scope>NUCLEOTIDE SEQUENCE [LARGE SCALE GENOMIC DNA]</scope>
    <source>
        <strain evidence="1">PYR-GCK</strain>
    </source>
</reference>
<reference evidence="1" key="1">
    <citation type="submission" date="2007-04" db="EMBL/GenBank/DDBJ databases">
        <authorList>
            <consortium name="US DOE Joint Genome Institute"/>
            <person name="Copeland A."/>
            <person name="Lucas S."/>
            <person name="Lapidus A."/>
            <person name="Barry K."/>
            <person name="Detter J.C."/>
            <person name="Glavina del Rio T."/>
            <person name="Hammon N."/>
            <person name="Israni S."/>
            <person name="Dalin E."/>
            <person name="Tice H."/>
            <person name="Pitluck S."/>
            <person name="Chain P."/>
            <person name="Malfatti S."/>
            <person name="Shin M."/>
            <person name="Vergez L."/>
            <person name="Schmutz J."/>
            <person name="Larimer F."/>
            <person name="Land M."/>
            <person name="Hauser L."/>
            <person name="Kyrpides N."/>
            <person name="Mikhailova N."/>
            <person name="Miller C."/>
            <person name="Richardson P."/>
        </authorList>
    </citation>
    <scope>NUCLEOTIDE SEQUENCE</scope>
    <source>
        <strain evidence="1">PYR-GCK</strain>
    </source>
</reference>
<dbReference type="InterPro" id="IPR027434">
    <property type="entry name" value="Homing_endonucl"/>
</dbReference>
<evidence type="ECO:0008006" key="2">
    <source>
        <dbReference type="Google" id="ProtNLM"/>
    </source>
</evidence>
<dbReference type="EMBL" id="CP000656">
    <property type="protein sequence ID" value="ABP44841.1"/>
    <property type="molecule type" value="Genomic_DNA"/>
</dbReference>
<proteinExistence type="predicted"/>
<dbReference type="OrthoDB" id="3366805at2"/>
<dbReference type="eggNOG" id="COG3780">
    <property type="taxonomic scope" value="Bacteria"/>
</dbReference>
<gene>
    <name evidence="1" type="ordered locus">Mflv_2364</name>
</gene>
<organism evidence="1">
    <name type="scientific">Mycolicibacterium gilvum (strain PYR-GCK)</name>
    <name type="common">Mycobacterium gilvum (strain PYR-GCK)</name>
    <dbReference type="NCBI Taxonomy" id="350054"/>
    <lineage>
        <taxon>Bacteria</taxon>
        <taxon>Bacillati</taxon>
        <taxon>Actinomycetota</taxon>
        <taxon>Actinomycetes</taxon>
        <taxon>Mycobacteriales</taxon>
        <taxon>Mycobacteriaceae</taxon>
        <taxon>Mycolicibacterium</taxon>
    </lineage>
</organism>
<dbReference type="Gene3D" id="3.10.28.10">
    <property type="entry name" value="Homing endonucleases"/>
    <property type="match status" value="1"/>
</dbReference>
<sequence>MTRSLDDFKAVQRLIAEGLTDYGISRLTGIPRPTVHDWRHKPPPSLTRPEAASPCGTLHEFSDLPAHAYAYLLGLYLGDGCIARDRRSWRLRIACDTSYPAIIDRCRQAIDAVMPQQRAAVVKRKENCAEVNQYSKHWPCLFPQHGPGRKHHRRISLEPWQQAIVDREPEEFVLGLIHSDGCRVVANDRGVRSVRYHFSNRSEDIIGLFTGALDALGIPWRRSNAYTVSIYRKAATARLDEFIGPKEPRVWTSSSDRKIARYR</sequence>
<protein>
    <recommendedName>
        <fullName evidence="2">DOD-type homing endonuclease domain-containing protein</fullName>
    </recommendedName>
</protein>
<name>A4T8F4_MYCGI</name>